<protein>
    <recommendedName>
        <fullName evidence="1">Reverse transcriptase domain-containing protein</fullName>
    </recommendedName>
</protein>
<evidence type="ECO:0000259" key="1">
    <source>
        <dbReference type="Pfam" id="PF00078"/>
    </source>
</evidence>
<evidence type="ECO:0000313" key="2">
    <source>
        <dbReference type="EMBL" id="KAK3225294.1"/>
    </source>
</evidence>
<reference evidence="2" key="1">
    <citation type="journal article" date="2023" name="Plant J.">
        <title>Genome sequences and population genomics provide insights into the demographic history, inbreeding, and mutation load of two 'living fossil' tree species of Dipteronia.</title>
        <authorList>
            <person name="Feng Y."/>
            <person name="Comes H.P."/>
            <person name="Chen J."/>
            <person name="Zhu S."/>
            <person name="Lu R."/>
            <person name="Zhang X."/>
            <person name="Li P."/>
            <person name="Qiu J."/>
            <person name="Olsen K.M."/>
            <person name="Qiu Y."/>
        </authorList>
    </citation>
    <scope>NUCLEOTIDE SEQUENCE</scope>
    <source>
        <strain evidence="2">NBL</strain>
    </source>
</reference>
<organism evidence="2 3">
    <name type="scientific">Dipteronia sinensis</name>
    <dbReference type="NCBI Taxonomy" id="43782"/>
    <lineage>
        <taxon>Eukaryota</taxon>
        <taxon>Viridiplantae</taxon>
        <taxon>Streptophyta</taxon>
        <taxon>Embryophyta</taxon>
        <taxon>Tracheophyta</taxon>
        <taxon>Spermatophyta</taxon>
        <taxon>Magnoliopsida</taxon>
        <taxon>eudicotyledons</taxon>
        <taxon>Gunneridae</taxon>
        <taxon>Pentapetalae</taxon>
        <taxon>rosids</taxon>
        <taxon>malvids</taxon>
        <taxon>Sapindales</taxon>
        <taxon>Sapindaceae</taxon>
        <taxon>Hippocastanoideae</taxon>
        <taxon>Acereae</taxon>
        <taxon>Dipteronia</taxon>
    </lineage>
</organism>
<name>A0AAE0EEM7_9ROSI</name>
<dbReference type="Proteomes" id="UP001281410">
    <property type="component" value="Unassembled WGS sequence"/>
</dbReference>
<dbReference type="PANTHER" id="PTHR46890">
    <property type="entry name" value="NON-LTR RETROLELEMENT REVERSE TRANSCRIPTASE-LIKE PROTEIN-RELATED"/>
    <property type="match status" value="1"/>
</dbReference>
<dbReference type="AlphaFoldDB" id="A0AAE0EEM7"/>
<keyword evidence="3" id="KW-1185">Reference proteome</keyword>
<evidence type="ECO:0000313" key="3">
    <source>
        <dbReference type="Proteomes" id="UP001281410"/>
    </source>
</evidence>
<proteinExistence type="predicted"/>
<dbReference type="SUPFAM" id="SSF56672">
    <property type="entry name" value="DNA/RNA polymerases"/>
    <property type="match status" value="1"/>
</dbReference>
<gene>
    <name evidence="2" type="ORF">Dsin_005156</name>
</gene>
<feature type="domain" description="Reverse transcriptase" evidence="1">
    <location>
        <begin position="120"/>
        <end position="227"/>
    </location>
</feature>
<dbReference type="PANTHER" id="PTHR46890:SF48">
    <property type="entry name" value="RNA-DIRECTED DNA POLYMERASE"/>
    <property type="match status" value="1"/>
</dbReference>
<dbReference type="InterPro" id="IPR043502">
    <property type="entry name" value="DNA/RNA_pol_sf"/>
</dbReference>
<dbReference type="Pfam" id="PF00078">
    <property type="entry name" value="RVT_1"/>
    <property type="match status" value="1"/>
</dbReference>
<dbReference type="InterPro" id="IPR052343">
    <property type="entry name" value="Retrotransposon-Effector_Assoc"/>
</dbReference>
<comment type="caution">
    <text evidence="2">The sequence shown here is derived from an EMBL/GenBank/DDBJ whole genome shotgun (WGS) entry which is preliminary data.</text>
</comment>
<sequence length="241" mass="27002">MADASTVWVGRVLTSSTNPYGDQWQSVLAAVPTKLSKRRSDFLDSPFTAIEVKKAVFDMFPTKASGIDGMPALFYQIYWDTVGDTVTHACLRCLNNGDPLDKVNQTLIALIPKVLNANRMVDFRPISLCNVTYKIVAKTLANRFRLVLNDVISEYQSVFVPGRLISDNVAIGFECLHTIRTLKRKNGSLALKLDMSKAYDHVEWGFLSQMMLKLGFSSHWVNRIMSSVTSVSFSFLLNSFT</sequence>
<dbReference type="EMBL" id="JANJYJ010000002">
    <property type="protein sequence ID" value="KAK3225294.1"/>
    <property type="molecule type" value="Genomic_DNA"/>
</dbReference>
<accession>A0AAE0EEM7</accession>
<dbReference type="InterPro" id="IPR000477">
    <property type="entry name" value="RT_dom"/>
</dbReference>